<keyword evidence="2" id="KW-0378">Hydrolase</keyword>
<dbReference type="STRING" id="65499.SAMN04488000_105105"/>
<evidence type="ECO:0000256" key="2">
    <source>
        <dbReference type="ARBA" id="ARBA00022801"/>
    </source>
</evidence>
<dbReference type="RefSeq" id="WP_089916875.1">
    <property type="nucleotide sequence ID" value="NZ_FOFV01000005.1"/>
</dbReference>
<dbReference type="NCBIfam" id="TIGR00369">
    <property type="entry name" value="unchar_dom_1"/>
    <property type="match status" value="1"/>
</dbReference>
<sequence length="124" mass="13242">MWATDAASKALGMEIEDVGPGSARVSMRVREDMVNGWDICHGGLIATLADSTFAVACNSHGGVTVASGFQIDFLEPARLGDVLVAEAREVVLRGRSGIYDVTVRRGDTVIAEFRGRSRTVKETS</sequence>
<dbReference type="Proteomes" id="UP000199503">
    <property type="component" value="Unassembled WGS sequence"/>
</dbReference>
<reference evidence="5" key="1">
    <citation type="submission" date="2016-10" db="EMBL/GenBank/DDBJ databases">
        <authorList>
            <person name="Varghese N."/>
            <person name="Submissions S."/>
        </authorList>
    </citation>
    <scope>NUCLEOTIDE SEQUENCE [LARGE SCALE GENOMIC DNA]</scope>
    <source>
        <strain evidence="5">DSM 44437</strain>
    </source>
</reference>
<gene>
    <name evidence="4" type="ORF">SAMN04488000_105105</name>
</gene>
<dbReference type="PANTHER" id="PTHR42856">
    <property type="entry name" value="ACYL-COENZYME A THIOESTERASE PAAI"/>
    <property type="match status" value="1"/>
</dbReference>
<dbReference type="InterPro" id="IPR003736">
    <property type="entry name" value="PAAI_dom"/>
</dbReference>
<dbReference type="NCBIfam" id="TIGR02286">
    <property type="entry name" value="PaaD"/>
    <property type="match status" value="1"/>
</dbReference>
<dbReference type="SUPFAM" id="SSF54637">
    <property type="entry name" value="Thioesterase/thiol ester dehydrase-isomerase"/>
    <property type="match status" value="1"/>
</dbReference>
<dbReference type="CDD" id="cd03443">
    <property type="entry name" value="PaaI_thioesterase"/>
    <property type="match status" value="1"/>
</dbReference>
<dbReference type="InterPro" id="IPR006683">
    <property type="entry name" value="Thioestr_dom"/>
</dbReference>
<keyword evidence="5" id="KW-1185">Reference proteome</keyword>
<feature type="domain" description="Thioesterase" evidence="3">
    <location>
        <begin position="39"/>
        <end position="109"/>
    </location>
</feature>
<evidence type="ECO:0000313" key="4">
    <source>
        <dbReference type="EMBL" id="SEQ92175.1"/>
    </source>
</evidence>
<dbReference type="AlphaFoldDB" id="A0A1H9K059"/>
<name>A0A1H9K059_9PSEU</name>
<proteinExistence type="inferred from homology"/>
<evidence type="ECO:0000256" key="1">
    <source>
        <dbReference type="ARBA" id="ARBA00008324"/>
    </source>
</evidence>
<evidence type="ECO:0000313" key="5">
    <source>
        <dbReference type="Proteomes" id="UP000199503"/>
    </source>
</evidence>
<dbReference type="Pfam" id="PF03061">
    <property type="entry name" value="4HBT"/>
    <property type="match status" value="1"/>
</dbReference>
<dbReference type="OrthoDB" id="32575at2"/>
<dbReference type="InterPro" id="IPR011973">
    <property type="entry name" value="PaaD"/>
</dbReference>
<protein>
    <submittedName>
        <fullName evidence="4">Acyl-CoA thioesterase</fullName>
    </submittedName>
</protein>
<comment type="similarity">
    <text evidence="1">Belongs to the thioesterase PaaI family.</text>
</comment>
<accession>A0A1H9K059</accession>
<dbReference type="GO" id="GO:0016289">
    <property type="term" value="F:acyl-CoA hydrolase activity"/>
    <property type="evidence" value="ECO:0007669"/>
    <property type="project" value="UniProtKB-ARBA"/>
</dbReference>
<dbReference type="PANTHER" id="PTHR42856:SF1">
    <property type="entry name" value="ACYL-COENZYME A THIOESTERASE PAAI"/>
    <property type="match status" value="1"/>
</dbReference>
<evidence type="ECO:0000259" key="3">
    <source>
        <dbReference type="Pfam" id="PF03061"/>
    </source>
</evidence>
<dbReference type="EMBL" id="FOFV01000005">
    <property type="protein sequence ID" value="SEQ92175.1"/>
    <property type="molecule type" value="Genomic_DNA"/>
</dbReference>
<dbReference type="InterPro" id="IPR029069">
    <property type="entry name" value="HotDog_dom_sf"/>
</dbReference>
<dbReference type="Gene3D" id="3.10.129.10">
    <property type="entry name" value="Hotdog Thioesterase"/>
    <property type="match status" value="1"/>
</dbReference>
<organism evidence="4 5">
    <name type="scientific">Lentzea albida</name>
    <dbReference type="NCBI Taxonomy" id="65499"/>
    <lineage>
        <taxon>Bacteria</taxon>
        <taxon>Bacillati</taxon>
        <taxon>Actinomycetota</taxon>
        <taxon>Actinomycetes</taxon>
        <taxon>Pseudonocardiales</taxon>
        <taxon>Pseudonocardiaceae</taxon>
        <taxon>Lentzea</taxon>
    </lineage>
</organism>
<dbReference type="InterPro" id="IPR052723">
    <property type="entry name" value="Acyl-CoA_thioesterase_PaaI"/>
</dbReference>
<dbReference type="FunFam" id="3.10.129.10:FF:000022">
    <property type="entry name" value="Phenylacetic acid degradation protein"/>
    <property type="match status" value="1"/>
</dbReference>